<proteinExistence type="predicted"/>
<reference evidence="3 4" key="1">
    <citation type="journal article" date="2024" name="J Genomics">
        <title>Draft genome sequencing and assembly of Favolaschia claudopus CIRM-BRFM 2984 isolated from oak limbs.</title>
        <authorList>
            <person name="Navarro D."/>
            <person name="Drula E."/>
            <person name="Chaduli D."/>
            <person name="Cazenave R."/>
            <person name="Ahrendt S."/>
            <person name="Wang J."/>
            <person name="Lipzen A."/>
            <person name="Daum C."/>
            <person name="Barry K."/>
            <person name="Grigoriev I.V."/>
            <person name="Favel A."/>
            <person name="Rosso M.N."/>
            <person name="Martin F."/>
        </authorList>
    </citation>
    <scope>NUCLEOTIDE SEQUENCE [LARGE SCALE GENOMIC DNA]</scope>
    <source>
        <strain evidence="3 4">CIRM-BRFM 2984</strain>
    </source>
</reference>
<keyword evidence="2" id="KW-0812">Transmembrane</keyword>
<evidence type="ECO:0000256" key="2">
    <source>
        <dbReference type="SAM" id="Phobius"/>
    </source>
</evidence>
<keyword evidence="2" id="KW-1133">Transmembrane helix</keyword>
<evidence type="ECO:0000313" key="4">
    <source>
        <dbReference type="Proteomes" id="UP001362999"/>
    </source>
</evidence>
<sequence length="967" mass="105497">MGNPPQSRARNICPAQTNDGVPFTNYTVITTDQRTLKCQYADGEACLYSVELSLQQLAPAIFTVLGLGNCHSTRRGGGIAYAKSFEQSLLNSRPTSAIDEPNPANQTQTSIAYISLSLFLTLQGAEDQYRTQSGIFVCAQRQRFTKQTQPGWELYVNDILNSSNNVRTQPVGSSATTITYLFRPPFIPSNHDRSRTKTLSRGTIAGIAVAAAFGIFLILFGCIWRLWRQRLNRTAQNFQIDPVAYPTPPFPVRNGSNGQGDGVDIQSVQGSNLARRVLRTELRTVTEKVAELENQRRTRSRQSGSRARPIRRQVWGFGSASGRSRRSSSPDLEAQLRAEMSMLTTRMNALERADSGCFQRFPVDKLKEFQVGGSGPAALNLNHSNMWEVGSSADGRREPSHEKRLKLSESLTAQGIHSAVDSCQSVNASPNVRLAPALRPANLQYSSKRCDTSSLPPRQQILNATLSETLEPWPAAEKRVIELFIQALAPLLRPRNNAGKGRKRTSNSQAVSVDRGREKGSGTILTSSSPPSARPAVHPAALVGVTEIGRQAAEGGTIQTNGETGTSCGGANKSLQAAACDGGNVGVKWLQRAPISRIGTPTEHDTAIRSPRVGVRECTRRRERAPLLIIALVDSPILLLPALFLHPRLYDALILQKQCLTHESVKGNDEGGGAGEAELSLKAKLYPADTQLRVELECGGPSGRGRHKRNAALLARAVGVKLRPRRTCDRCEDSGRETSTAMPMPQSGEEEQTLSVVRGRSRRWVVIGNRGRETFEGGQRQIGGLEGWEGMELGDARSCQSEGSEAGTEASTEDEDIRAVSGRHERSHELESGNAVRFGLGETAIVAANFMAPIQSKYLMSKSGHTGLLIPHTDARCSQSNESEFRKDSNEDSVRFVCFAARLIATNEVVRGPGVKSKNIERIVSVQFKPSPSSATDRFVSLPPTTASFKFPNHETLQYDWHEDTLA</sequence>
<feature type="region of interest" description="Disordered" evidence="1">
    <location>
        <begin position="292"/>
        <end position="332"/>
    </location>
</feature>
<keyword evidence="4" id="KW-1185">Reference proteome</keyword>
<feature type="region of interest" description="Disordered" evidence="1">
    <location>
        <begin position="729"/>
        <end position="755"/>
    </location>
</feature>
<evidence type="ECO:0000313" key="3">
    <source>
        <dbReference type="EMBL" id="KAK7050196.1"/>
    </source>
</evidence>
<keyword evidence="2" id="KW-0472">Membrane</keyword>
<feature type="region of interest" description="Disordered" evidence="1">
    <location>
        <begin position="795"/>
        <end position="828"/>
    </location>
</feature>
<feature type="transmembrane region" description="Helical" evidence="2">
    <location>
        <begin position="204"/>
        <end position="227"/>
    </location>
</feature>
<protein>
    <submittedName>
        <fullName evidence="3">Uncharacterized protein</fullName>
    </submittedName>
</protein>
<evidence type="ECO:0000256" key="1">
    <source>
        <dbReference type="SAM" id="MobiDB-lite"/>
    </source>
</evidence>
<dbReference type="EMBL" id="JAWWNJ010000008">
    <property type="protein sequence ID" value="KAK7050196.1"/>
    <property type="molecule type" value="Genomic_DNA"/>
</dbReference>
<comment type="caution">
    <text evidence="3">The sequence shown here is derived from an EMBL/GenBank/DDBJ whole genome shotgun (WGS) entry which is preliminary data.</text>
</comment>
<accession>A0AAW0DBY8</accession>
<gene>
    <name evidence="3" type="ORF">R3P38DRAFT_2763252</name>
</gene>
<dbReference type="Proteomes" id="UP001362999">
    <property type="component" value="Unassembled WGS sequence"/>
</dbReference>
<organism evidence="3 4">
    <name type="scientific">Favolaschia claudopus</name>
    <dbReference type="NCBI Taxonomy" id="2862362"/>
    <lineage>
        <taxon>Eukaryota</taxon>
        <taxon>Fungi</taxon>
        <taxon>Dikarya</taxon>
        <taxon>Basidiomycota</taxon>
        <taxon>Agaricomycotina</taxon>
        <taxon>Agaricomycetes</taxon>
        <taxon>Agaricomycetidae</taxon>
        <taxon>Agaricales</taxon>
        <taxon>Marasmiineae</taxon>
        <taxon>Mycenaceae</taxon>
        <taxon>Favolaschia</taxon>
    </lineage>
</organism>
<name>A0AAW0DBY8_9AGAR</name>
<dbReference type="AlphaFoldDB" id="A0AAW0DBY8"/>
<feature type="region of interest" description="Disordered" evidence="1">
    <location>
        <begin position="495"/>
        <end position="537"/>
    </location>
</feature>